<dbReference type="Proteomes" id="UP000176815">
    <property type="component" value="Unassembled WGS sequence"/>
</dbReference>
<evidence type="ECO:0000313" key="1">
    <source>
        <dbReference type="EMBL" id="OGC78020.1"/>
    </source>
</evidence>
<gene>
    <name evidence="1" type="ORF">A2619_02965</name>
</gene>
<name>A0A1F4X8J2_UNCKA</name>
<dbReference type="EMBL" id="MEWG01000008">
    <property type="protein sequence ID" value="OGC78020.1"/>
    <property type="molecule type" value="Genomic_DNA"/>
</dbReference>
<organism evidence="1 2">
    <name type="scientific">candidate division WWE3 bacterium RIFOXYD1_FULL_39_9</name>
    <dbReference type="NCBI Taxonomy" id="1802649"/>
    <lineage>
        <taxon>Bacteria</taxon>
        <taxon>Katanobacteria</taxon>
    </lineage>
</organism>
<sequence length="163" mass="17806">MTPVFEKGDKCVNCGTPAVSGFLCGKCAKLARENRLYAFEARKMPKLLSNGTKGKTVTQRAYPDNEPSANYEAKKIGYVQDLALGEVGFIAKFTLVKDGHGSIYIPKGALVVDGKAASYTVKIMRASKGYVIFEETLPKDVHLLDSATVLMNDYFFADLVAEH</sequence>
<comment type="caution">
    <text evidence="1">The sequence shown here is derived from an EMBL/GenBank/DDBJ whole genome shotgun (WGS) entry which is preliminary data.</text>
</comment>
<proteinExistence type="predicted"/>
<dbReference type="AlphaFoldDB" id="A0A1F4X8J2"/>
<evidence type="ECO:0000313" key="2">
    <source>
        <dbReference type="Proteomes" id="UP000176815"/>
    </source>
</evidence>
<protein>
    <submittedName>
        <fullName evidence="1">Uncharacterized protein</fullName>
    </submittedName>
</protein>
<reference evidence="1 2" key="1">
    <citation type="journal article" date="2016" name="Nat. Commun.">
        <title>Thousands of microbial genomes shed light on interconnected biogeochemical processes in an aquifer system.</title>
        <authorList>
            <person name="Anantharaman K."/>
            <person name="Brown C.T."/>
            <person name="Hug L.A."/>
            <person name="Sharon I."/>
            <person name="Castelle C.J."/>
            <person name="Probst A.J."/>
            <person name="Thomas B.C."/>
            <person name="Singh A."/>
            <person name="Wilkins M.J."/>
            <person name="Karaoz U."/>
            <person name="Brodie E.L."/>
            <person name="Williams K.H."/>
            <person name="Hubbard S.S."/>
            <person name="Banfield J.F."/>
        </authorList>
    </citation>
    <scope>NUCLEOTIDE SEQUENCE [LARGE SCALE GENOMIC DNA]</scope>
</reference>
<accession>A0A1F4X8J2</accession>